<feature type="domain" description="Cupin type-2" evidence="1">
    <location>
        <begin position="42"/>
        <end position="111"/>
    </location>
</feature>
<dbReference type="PANTHER" id="PTHR43698:SF1">
    <property type="entry name" value="BLL4564 PROTEIN"/>
    <property type="match status" value="1"/>
</dbReference>
<dbReference type="InterPro" id="IPR014710">
    <property type="entry name" value="RmlC-like_jellyroll"/>
</dbReference>
<dbReference type="InterPro" id="IPR013096">
    <property type="entry name" value="Cupin_2"/>
</dbReference>
<evidence type="ECO:0000313" key="2">
    <source>
        <dbReference type="EMBL" id="MFF3666274.1"/>
    </source>
</evidence>
<dbReference type="Proteomes" id="UP001602013">
    <property type="component" value="Unassembled WGS sequence"/>
</dbReference>
<proteinExistence type="predicted"/>
<protein>
    <submittedName>
        <fullName evidence="2">Cupin domain-containing protein</fullName>
    </submittedName>
</protein>
<dbReference type="CDD" id="cd02233">
    <property type="entry name" value="cupin_HNL-like"/>
    <property type="match status" value="1"/>
</dbReference>
<dbReference type="SUPFAM" id="SSF51182">
    <property type="entry name" value="RmlC-like cupins"/>
    <property type="match status" value="1"/>
</dbReference>
<organism evidence="2 3">
    <name type="scientific">Microtetraspora malaysiensis</name>
    <dbReference type="NCBI Taxonomy" id="161358"/>
    <lineage>
        <taxon>Bacteria</taxon>
        <taxon>Bacillati</taxon>
        <taxon>Actinomycetota</taxon>
        <taxon>Actinomycetes</taxon>
        <taxon>Streptosporangiales</taxon>
        <taxon>Streptosporangiaceae</taxon>
        <taxon>Microtetraspora</taxon>
    </lineage>
</organism>
<name>A0ABW6SMR8_9ACTN</name>
<accession>A0ABW6SMR8</accession>
<dbReference type="EMBL" id="JBIASD010000006">
    <property type="protein sequence ID" value="MFF3666274.1"/>
    <property type="molecule type" value="Genomic_DNA"/>
</dbReference>
<dbReference type="PANTHER" id="PTHR43698">
    <property type="entry name" value="RIBD C-TERMINAL DOMAIN CONTAINING PROTEIN"/>
    <property type="match status" value="1"/>
</dbReference>
<reference evidence="2 3" key="1">
    <citation type="submission" date="2024-10" db="EMBL/GenBank/DDBJ databases">
        <title>The Natural Products Discovery Center: Release of the First 8490 Sequenced Strains for Exploring Actinobacteria Biosynthetic Diversity.</title>
        <authorList>
            <person name="Kalkreuter E."/>
            <person name="Kautsar S.A."/>
            <person name="Yang D."/>
            <person name="Bader C.D."/>
            <person name="Teijaro C.N."/>
            <person name="Fluegel L."/>
            <person name="Davis C.M."/>
            <person name="Simpson J.R."/>
            <person name="Lauterbach L."/>
            <person name="Steele A.D."/>
            <person name="Gui C."/>
            <person name="Meng S."/>
            <person name="Li G."/>
            <person name="Viehrig K."/>
            <person name="Ye F."/>
            <person name="Su P."/>
            <person name="Kiefer A.F."/>
            <person name="Nichols A."/>
            <person name="Cepeda A.J."/>
            <person name="Yan W."/>
            <person name="Fan B."/>
            <person name="Jiang Y."/>
            <person name="Adhikari A."/>
            <person name="Zheng C.-J."/>
            <person name="Schuster L."/>
            <person name="Cowan T.M."/>
            <person name="Smanski M.J."/>
            <person name="Chevrette M.G."/>
            <person name="De Carvalho L.P.S."/>
            <person name="Shen B."/>
        </authorList>
    </citation>
    <scope>NUCLEOTIDE SEQUENCE [LARGE SCALE GENOMIC DNA]</scope>
    <source>
        <strain evidence="2 3">NPDC002173</strain>
    </source>
</reference>
<dbReference type="InterPro" id="IPR011051">
    <property type="entry name" value="RmlC_Cupin_sf"/>
</dbReference>
<comment type="caution">
    <text evidence="2">The sequence shown here is derived from an EMBL/GenBank/DDBJ whole genome shotgun (WGS) entry which is preliminary data.</text>
</comment>
<dbReference type="InterPro" id="IPR047263">
    <property type="entry name" value="HNL-like_cupin"/>
</dbReference>
<keyword evidence="3" id="KW-1185">Reference proteome</keyword>
<dbReference type="RefSeq" id="WP_387410691.1">
    <property type="nucleotide sequence ID" value="NZ_JBIASD010000006.1"/>
</dbReference>
<evidence type="ECO:0000259" key="1">
    <source>
        <dbReference type="Pfam" id="PF07883"/>
    </source>
</evidence>
<sequence>MKFVGERQLRATKAPPEKFTGGNVWETSALEELRPDGLRALRFSYEPGARSCWHVHDGEQALYILSGRGVVTRWGETEGREVGPGDWVHVEPGEKHWHGAMADTTFEHLAVTATGATHWYEPVSDREYRAGHGAGTGSADQADGGDAG</sequence>
<dbReference type="Pfam" id="PF07883">
    <property type="entry name" value="Cupin_2"/>
    <property type="match status" value="1"/>
</dbReference>
<gene>
    <name evidence="2" type="ORF">ACFYXI_11825</name>
</gene>
<dbReference type="Gene3D" id="2.60.120.10">
    <property type="entry name" value="Jelly Rolls"/>
    <property type="match status" value="1"/>
</dbReference>
<evidence type="ECO:0000313" key="3">
    <source>
        <dbReference type="Proteomes" id="UP001602013"/>
    </source>
</evidence>